<organism evidence="1 2">
    <name type="scientific">Clostridium cylindrosporum DSM 605</name>
    <dbReference type="NCBI Taxonomy" id="1121307"/>
    <lineage>
        <taxon>Bacteria</taxon>
        <taxon>Bacillati</taxon>
        <taxon>Bacillota</taxon>
        <taxon>Clostridia</taxon>
        <taxon>Eubacteriales</taxon>
        <taxon>Clostridiaceae</taxon>
        <taxon>Clostridium</taxon>
    </lineage>
</organism>
<evidence type="ECO:0000313" key="2">
    <source>
        <dbReference type="Proteomes" id="UP000036756"/>
    </source>
</evidence>
<dbReference type="STRING" id="1121307.CLCY_9c01000"/>
<dbReference type="Pfam" id="PF08812">
    <property type="entry name" value="YtxC"/>
    <property type="match status" value="1"/>
</dbReference>
<reference evidence="1 2" key="1">
    <citation type="submission" date="2015-06" db="EMBL/GenBank/DDBJ databases">
        <title>Draft genome sequence of the purine-degrading Clostridium cylindrosporum HC-1 (DSM 605).</title>
        <authorList>
            <person name="Poehlein A."/>
            <person name="Schiel-Bengelsdorf B."/>
            <person name="Bengelsdorf F."/>
            <person name="Daniel R."/>
            <person name="Duerre P."/>
        </authorList>
    </citation>
    <scope>NUCLEOTIDE SEQUENCE [LARGE SCALE GENOMIC DNA]</scope>
    <source>
        <strain evidence="1 2">DSM 605</strain>
    </source>
</reference>
<protein>
    <submittedName>
        <fullName evidence="1">Sporulation protein YtxC</fullName>
    </submittedName>
</protein>
<evidence type="ECO:0000313" key="1">
    <source>
        <dbReference type="EMBL" id="KMT22669.1"/>
    </source>
</evidence>
<dbReference type="RefSeq" id="WP_082141700.1">
    <property type="nucleotide sequence ID" value="NZ_LFVU01000006.1"/>
</dbReference>
<sequence>MLLLLSIGYTNTRNDMYYKFTQLCSYLKEKRVDAAIVESAVGQVNYIKCILKDTEENITFFNECKEFFYAYASNIIYEFISSEYEEKIIKKIVKDSYYYLENKEKTEIIKRCNSLMSGSGTFIAGGLISSISCKNSVIKKIQDYLDNNQEINIEGFVRFRLKNIMSELNVIVDKVVEDYVLEREYSEFIKLLKYFVDIQESKYEIVNIFIKDDSKYQITNEDDLDITDEFFEDFGLDTSGNMSHREDILISALITSSPLKIVIHGFENINFKESIDTLINIFGDRMILCSGCDKCKELVGLFM</sequence>
<dbReference type="InterPro" id="IPR014199">
    <property type="entry name" value="Spore_YtxC"/>
</dbReference>
<dbReference type="OrthoDB" id="2986513at2"/>
<accession>A0A0J8DEK5</accession>
<dbReference type="AlphaFoldDB" id="A0A0J8DEK5"/>
<dbReference type="PATRIC" id="fig|1121307.3.peg.2683"/>
<comment type="caution">
    <text evidence="1">The sequence shown here is derived from an EMBL/GenBank/DDBJ whole genome shotgun (WGS) entry which is preliminary data.</text>
</comment>
<dbReference type="EMBL" id="LFVU01000006">
    <property type="protein sequence ID" value="KMT22669.1"/>
    <property type="molecule type" value="Genomic_DNA"/>
</dbReference>
<keyword evidence="2" id="KW-1185">Reference proteome</keyword>
<proteinExistence type="predicted"/>
<name>A0A0J8DEK5_CLOCY</name>
<dbReference type="Proteomes" id="UP000036756">
    <property type="component" value="Unassembled WGS sequence"/>
</dbReference>
<gene>
    <name evidence="1" type="primary">ytxC</name>
    <name evidence="1" type="ORF">CLCY_9c01000</name>
</gene>